<reference evidence="1 2" key="1">
    <citation type="submission" date="2024-01" db="EMBL/GenBank/DDBJ databases">
        <title>Genome assemblies of Stephania.</title>
        <authorList>
            <person name="Yang L."/>
        </authorList>
    </citation>
    <scope>NUCLEOTIDE SEQUENCE [LARGE SCALE GENOMIC DNA]</scope>
    <source>
        <strain evidence="1">QJT</strain>
        <tissue evidence="1">Leaf</tissue>
    </source>
</reference>
<evidence type="ECO:0000313" key="1">
    <source>
        <dbReference type="EMBL" id="KAK9130197.1"/>
    </source>
</evidence>
<proteinExistence type="predicted"/>
<organism evidence="1 2">
    <name type="scientific">Stephania japonica</name>
    <dbReference type="NCBI Taxonomy" id="461633"/>
    <lineage>
        <taxon>Eukaryota</taxon>
        <taxon>Viridiplantae</taxon>
        <taxon>Streptophyta</taxon>
        <taxon>Embryophyta</taxon>
        <taxon>Tracheophyta</taxon>
        <taxon>Spermatophyta</taxon>
        <taxon>Magnoliopsida</taxon>
        <taxon>Ranunculales</taxon>
        <taxon>Menispermaceae</taxon>
        <taxon>Menispermoideae</taxon>
        <taxon>Cissampelideae</taxon>
        <taxon>Stephania</taxon>
    </lineage>
</organism>
<sequence>MGKKRRKNNIIKEQPNKYYFIIHSQQIVLEADSMLQMIMEKLQSYISRALVRFEVCFDRLYDKRLWPLGSLYIPIHSGSVRCYDESIVSNHFLGFLVLGQIETLKMENLKESPKRSEAEQNEGIHGPGCCDQRREILYLMTPLVSLGRN</sequence>
<accession>A0AAP0J9M0</accession>
<dbReference type="EMBL" id="JBBNAE010000004">
    <property type="protein sequence ID" value="KAK9130197.1"/>
    <property type="molecule type" value="Genomic_DNA"/>
</dbReference>
<dbReference type="AlphaFoldDB" id="A0AAP0J9M0"/>
<keyword evidence="2" id="KW-1185">Reference proteome</keyword>
<dbReference type="Proteomes" id="UP001417504">
    <property type="component" value="Unassembled WGS sequence"/>
</dbReference>
<gene>
    <name evidence="1" type="ORF">Sjap_010684</name>
</gene>
<comment type="caution">
    <text evidence="1">The sequence shown here is derived from an EMBL/GenBank/DDBJ whole genome shotgun (WGS) entry which is preliminary data.</text>
</comment>
<protein>
    <submittedName>
        <fullName evidence="1">Uncharacterized protein</fullName>
    </submittedName>
</protein>
<name>A0AAP0J9M0_9MAGN</name>
<evidence type="ECO:0000313" key="2">
    <source>
        <dbReference type="Proteomes" id="UP001417504"/>
    </source>
</evidence>